<evidence type="ECO:0000313" key="3">
    <source>
        <dbReference type="EMBL" id="CCE83532.1"/>
    </source>
</evidence>
<evidence type="ECO:0000256" key="1">
    <source>
        <dbReference type="SAM" id="Coils"/>
    </source>
</evidence>
<dbReference type="Proteomes" id="UP000005222">
    <property type="component" value="Chromosome L"/>
</dbReference>
<evidence type="ECO:0000313" key="5">
    <source>
        <dbReference type="Proteomes" id="UP000005222"/>
    </source>
</evidence>
<organism evidence="4 5">
    <name type="scientific">Pichia sorbitophila (strain ATCC MYA-4447 / BCRC 22081 / CBS 7064 / NBRC 10061 / NRRL Y-12695)</name>
    <name type="common">Hybrid yeast</name>
    <dbReference type="NCBI Taxonomy" id="559304"/>
    <lineage>
        <taxon>Eukaryota</taxon>
        <taxon>Fungi</taxon>
        <taxon>Dikarya</taxon>
        <taxon>Ascomycota</taxon>
        <taxon>Saccharomycotina</taxon>
        <taxon>Pichiomycetes</taxon>
        <taxon>Debaryomycetaceae</taxon>
        <taxon>Millerozyma</taxon>
    </lineage>
</organism>
<dbReference type="InParanoid" id="G8Y7I3"/>
<feature type="coiled-coil region" evidence="1">
    <location>
        <begin position="55"/>
        <end position="112"/>
    </location>
</feature>
<feature type="compositionally biased region" description="Polar residues" evidence="2">
    <location>
        <begin position="12"/>
        <end position="22"/>
    </location>
</feature>
<keyword evidence="5" id="KW-1185">Reference proteome</keyword>
<keyword evidence="1" id="KW-0175">Coiled coil</keyword>
<gene>
    <name evidence="4" type="primary">Piso0_004110</name>
    <name evidence="3" type="ORF">GNLVRS01_PISO0K09668g</name>
    <name evidence="4" type="ORF">GNLVRS01_PISO0L09669g</name>
</gene>
<dbReference type="OMA" id="IMSENIY"/>
<dbReference type="OrthoDB" id="4019088at2759"/>
<dbReference type="STRING" id="559304.G8Y7I3"/>
<accession>G8Y7I3</accession>
<dbReference type="eggNOG" id="ENOG502RQ0V">
    <property type="taxonomic scope" value="Eukaryota"/>
</dbReference>
<proteinExistence type="predicted"/>
<evidence type="ECO:0000256" key="2">
    <source>
        <dbReference type="SAM" id="MobiDB-lite"/>
    </source>
</evidence>
<feature type="region of interest" description="Disordered" evidence="2">
    <location>
        <begin position="1"/>
        <end position="26"/>
    </location>
</feature>
<name>G8Y7I3_PICSO</name>
<dbReference type="EMBL" id="FO082048">
    <property type="protein sequence ID" value="CCE84563.1"/>
    <property type="molecule type" value="Genomic_DNA"/>
</dbReference>
<feature type="compositionally biased region" description="Acidic residues" evidence="2">
    <location>
        <begin position="1"/>
        <end position="11"/>
    </location>
</feature>
<dbReference type="AlphaFoldDB" id="G8Y7I3"/>
<dbReference type="HOGENOM" id="CLU_332929_0_0_1"/>
<reference evidence="5" key="2">
    <citation type="journal article" date="2012" name="G3 (Bethesda)">
        <title>Pichia sorbitophila, an interspecies yeast hybrid reveals early steps of genome resolution following polyploidization.</title>
        <authorList>
            <person name="Leh Louis V."/>
            <person name="Despons L."/>
            <person name="Friedrich A."/>
            <person name="Martin T."/>
            <person name="Durrens P."/>
            <person name="Casaregola S."/>
            <person name="Neuveglise C."/>
            <person name="Fairhead C."/>
            <person name="Marck C."/>
            <person name="Cruz J.A."/>
            <person name="Straub M.L."/>
            <person name="Kugler V."/>
            <person name="Sacerdot C."/>
            <person name="Uzunov Z."/>
            <person name="Thierry A."/>
            <person name="Weiss S."/>
            <person name="Bleykasten C."/>
            <person name="De Montigny J."/>
            <person name="Jacques N."/>
            <person name="Jung P."/>
            <person name="Lemaire M."/>
            <person name="Mallet S."/>
            <person name="Morel G."/>
            <person name="Richard G.F."/>
            <person name="Sarkar A."/>
            <person name="Savel G."/>
            <person name="Schacherer J."/>
            <person name="Seret M.L."/>
            <person name="Talla E."/>
            <person name="Samson G."/>
            <person name="Jubin C."/>
            <person name="Poulain J."/>
            <person name="Vacherie B."/>
            <person name="Barbe V."/>
            <person name="Pelletier E."/>
            <person name="Sherman D.J."/>
            <person name="Westhof E."/>
            <person name="Weissenbach J."/>
            <person name="Baret P.V."/>
            <person name="Wincker P."/>
            <person name="Gaillardin C."/>
            <person name="Dujon B."/>
            <person name="Souciet J.L."/>
        </authorList>
    </citation>
    <scope>NUCLEOTIDE SEQUENCE [LARGE SCALE GENOMIC DNA]</scope>
    <source>
        <strain evidence="5">ATCC MYA-4447 / BCRC 22081 / CBS 7064 / NBRC 10061 / NRRL Y-12695</strain>
    </source>
</reference>
<reference evidence="4" key="1">
    <citation type="submission" date="2011-10" db="EMBL/GenBank/DDBJ databases">
        <authorList>
            <person name="Genoscope - CEA"/>
        </authorList>
    </citation>
    <scope>NUCLEOTIDE SEQUENCE</scope>
</reference>
<evidence type="ECO:0000313" key="4">
    <source>
        <dbReference type="EMBL" id="CCE84563.1"/>
    </source>
</evidence>
<protein>
    <submittedName>
        <fullName evidence="4">Piso0_004110 protein</fullName>
    </submittedName>
</protein>
<dbReference type="Proteomes" id="UP000005222">
    <property type="component" value="Chromosome K"/>
</dbReference>
<dbReference type="EMBL" id="FO082049">
    <property type="protein sequence ID" value="CCE83532.1"/>
    <property type="molecule type" value="Genomic_DNA"/>
</dbReference>
<sequence>MMDGGLDDSDNEFPNSQPSNFQLPPDILRNLTPIRKKNRVRPCTTRRNAFIENRRMCLEERSRIISERVRELKQRRDLFSKRLAKNLTNNLAVAKERRYKLLEAKRERARRHFLQNESQQVASKEICSSRSVEAPNKIPVSPDYDSASLAVIRKAFKRTLLVKHSKLIKESKFFEMLPEMSYRQTLTLMKHDSKLVMSVVSLLRLFNLPDVMPKRLYRSFLYSFIMIADYMNSIATHNHGGFNSNGSNKKRNNLTNSLALLSYKSALLVINDFKSLVYSSIDDQLNPWCEQKLKLSKSWRYYHFFFLLYKSIHFENCISILDEALDIVENQLEILQNNDTSISKHRDFYLSNMKLLNHISNKVDLFKYDWDYFGLSQDYFLKEVIMILENLHRPQEISIRIDVNTLQNIHKPIKNSSYQNIKYNEYTFRIPPQISILHWRKYWVEVYKDFKKDQHQNMVPSVVKAGLIQVSNNSNDFKLDILSISQKINEVNLHSKYDDLRNNMATRFIFGEIITVMVDNASLYLEYVSKMEYRDIDRSSHETATKWNFFKKNAENLKKESANFDYKAWKSTVSLFLEMIRAGSSINESVVKNFEDIVRELSLQRGEKNLVVSFIDALEEFEVLVMNLWLQKCNIRSSENLKIFENVCQFASENKFKIELGTNSPQLRFPRFYQFLMDNDDKFLSHFSNYGSMINASFAHPNLHSNEFDQKASNYFRVIYAKFVSRSPSEYSYCNELLGRYGSINEFTDLFKGDIQALLNNIHILIKSSTLFHLTISFYSTQFLGNSGISYLSLISKGKLSRAVKTHFVEKECVTVSELENIVRAGFSRQDVPLYIDSLLAYYRKQKTSDHNSTTNEKQISQLFSSKLAAFLASPSESNISRNLLSGNFHTFQELALQILSDFHFFTIVNYELYSPLLNWIYRDIGEP</sequence>